<protein>
    <submittedName>
        <fullName evidence="2">Uncharacterized protein</fullName>
    </submittedName>
</protein>
<reference evidence="2" key="1">
    <citation type="submission" date="2020-10" db="EMBL/GenBank/DDBJ databases">
        <authorList>
            <person name="Gilroy R."/>
        </authorList>
    </citation>
    <scope>NUCLEOTIDE SEQUENCE</scope>
    <source>
        <strain evidence="2">ChiGjej1B1-24693</strain>
    </source>
</reference>
<dbReference type="AlphaFoldDB" id="A0A9D1KN65"/>
<reference evidence="2" key="2">
    <citation type="journal article" date="2021" name="PeerJ">
        <title>Extensive microbial diversity within the chicken gut microbiome revealed by metagenomics and culture.</title>
        <authorList>
            <person name="Gilroy R."/>
            <person name="Ravi A."/>
            <person name="Getino M."/>
            <person name="Pursley I."/>
            <person name="Horton D.L."/>
            <person name="Alikhan N.F."/>
            <person name="Baker D."/>
            <person name="Gharbi K."/>
            <person name="Hall N."/>
            <person name="Watson M."/>
            <person name="Adriaenssens E.M."/>
            <person name="Foster-Nyarko E."/>
            <person name="Jarju S."/>
            <person name="Secka A."/>
            <person name="Antonio M."/>
            <person name="Oren A."/>
            <person name="Chaudhuri R.R."/>
            <person name="La Ragione R."/>
            <person name="Hildebrand F."/>
            <person name="Pallen M.J."/>
        </authorList>
    </citation>
    <scope>NUCLEOTIDE SEQUENCE</scope>
    <source>
        <strain evidence="2">ChiGjej1B1-24693</strain>
    </source>
</reference>
<name>A0A9D1KN65_9ACTN</name>
<organism evidence="2 3">
    <name type="scientific">Candidatus Avipropionibacterium avicola</name>
    <dbReference type="NCBI Taxonomy" id="2840701"/>
    <lineage>
        <taxon>Bacteria</taxon>
        <taxon>Bacillati</taxon>
        <taxon>Actinomycetota</taxon>
        <taxon>Actinomycetes</taxon>
        <taxon>Propionibacteriales</taxon>
        <taxon>Propionibacteriaceae</taxon>
        <taxon>Propionibacteriaceae incertae sedis</taxon>
        <taxon>Candidatus Avipropionibacterium</taxon>
    </lineage>
</organism>
<dbReference type="EMBL" id="DVLP01000339">
    <property type="protein sequence ID" value="HIT76216.1"/>
    <property type="molecule type" value="Genomic_DNA"/>
</dbReference>
<evidence type="ECO:0000313" key="2">
    <source>
        <dbReference type="EMBL" id="HIT76216.1"/>
    </source>
</evidence>
<comment type="caution">
    <text evidence="2">The sequence shown here is derived from an EMBL/GenBank/DDBJ whole genome shotgun (WGS) entry which is preliminary data.</text>
</comment>
<accession>A0A9D1KN65</accession>
<evidence type="ECO:0000256" key="1">
    <source>
        <dbReference type="SAM" id="MobiDB-lite"/>
    </source>
</evidence>
<sequence>MDGHARGDDIAPWTPAGAARQAVAWRYAFAAWLRSEQAALMRYVPEQQHALDWWAATREGARADIADIMPVWLADAYGVDTSEVAAAADDELSLTARRIGHLCAVRSRQIHDAAPMVVDPPSQAALLALVDTDRYRGPDAAALSTLGGSGLLVFPHPILRRVEHAGPTLAAESADQAPLRAVGWVREDTARGPAIRVLDLSDMSGKWGRTGDAAFDRQVRDQLATANQQLPPLMFNGEVAVAAADADGPAQAQRALIVAGSERQDRQATPWSPETVLDDKAGMLASRVLSVFAHAVAAPLVAADETAVPTPGSSRAPGVDPSTTVRVYRRPTGSAP</sequence>
<proteinExistence type="predicted"/>
<dbReference type="Proteomes" id="UP000886842">
    <property type="component" value="Unassembled WGS sequence"/>
</dbReference>
<evidence type="ECO:0000313" key="3">
    <source>
        <dbReference type="Proteomes" id="UP000886842"/>
    </source>
</evidence>
<gene>
    <name evidence="2" type="ORF">IAA98_11565</name>
</gene>
<feature type="region of interest" description="Disordered" evidence="1">
    <location>
        <begin position="306"/>
        <end position="336"/>
    </location>
</feature>